<dbReference type="InterPro" id="IPR025723">
    <property type="entry name" value="ArsA/GET3_ATPase-like"/>
</dbReference>
<evidence type="ECO:0000256" key="1">
    <source>
        <dbReference type="ARBA" id="ARBA00011040"/>
    </source>
</evidence>
<name>A0A2T0LCQ4_9BACL</name>
<comment type="similarity">
    <text evidence="1">Belongs to the arsA ATPase family.</text>
</comment>
<organism evidence="3 4">
    <name type="scientific">Planifilum fimeticola</name>
    <dbReference type="NCBI Taxonomy" id="201975"/>
    <lineage>
        <taxon>Bacteria</taxon>
        <taxon>Bacillati</taxon>
        <taxon>Bacillota</taxon>
        <taxon>Bacilli</taxon>
        <taxon>Bacillales</taxon>
        <taxon>Thermoactinomycetaceae</taxon>
        <taxon>Planifilum</taxon>
    </lineage>
</organism>
<dbReference type="OrthoDB" id="9780677at2"/>
<dbReference type="PANTHER" id="PTHR10803:SF3">
    <property type="entry name" value="ATPASE GET3"/>
    <property type="match status" value="1"/>
</dbReference>
<keyword evidence="3" id="KW-0067">ATP-binding</keyword>
<dbReference type="EMBL" id="PVNE01000020">
    <property type="protein sequence ID" value="PRX39776.1"/>
    <property type="molecule type" value="Genomic_DNA"/>
</dbReference>
<dbReference type="Gene3D" id="3.40.50.300">
    <property type="entry name" value="P-loop containing nucleotide triphosphate hydrolases"/>
    <property type="match status" value="1"/>
</dbReference>
<reference evidence="3 4" key="1">
    <citation type="submission" date="2018-03" db="EMBL/GenBank/DDBJ databases">
        <title>Genomic Encyclopedia of Archaeal and Bacterial Type Strains, Phase II (KMG-II): from individual species to whole genera.</title>
        <authorList>
            <person name="Goeker M."/>
        </authorList>
    </citation>
    <scope>NUCLEOTIDE SEQUENCE [LARGE SCALE GENOMIC DNA]</scope>
    <source>
        <strain evidence="3 4">DSM 44946</strain>
    </source>
</reference>
<dbReference type="SUPFAM" id="SSF52540">
    <property type="entry name" value="P-loop containing nucleoside triphosphate hydrolases"/>
    <property type="match status" value="1"/>
</dbReference>
<evidence type="ECO:0000313" key="3">
    <source>
        <dbReference type="EMBL" id="PRX39776.1"/>
    </source>
</evidence>
<keyword evidence="3" id="KW-0547">Nucleotide-binding</keyword>
<evidence type="ECO:0000259" key="2">
    <source>
        <dbReference type="Pfam" id="PF02374"/>
    </source>
</evidence>
<dbReference type="Proteomes" id="UP000237797">
    <property type="component" value="Unassembled WGS sequence"/>
</dbReference>
<comment type="caution">
    <text evidence="3">The sequence shown here is derived from an EMBL/GenBank/DDBJ whole genome shotgun (WGS) entry which is preliminary data.</text>
</comment>
<dbReference type="NCBIfam" id="TIGR00345">
    <property type="entry name" value="GET3_arsA_TRC40"/>
    <property type="match status" value="1"/>
</dbReference>
<evidence type="ECO:0000313" key="4">
    <source>
        <dbReference type="Proteomes" id="UP000237797"/>
    </source>
</evidence>
<dbReference type="CDD" id="cd02035">
    <property type="entry name" value="ArsA"/>
    <property type="match status" value="1"/>
</dbReference>
<dbReference type="InterPro" id="IPR027417">
    <property type="entry name" value="P-loop_NTPase"/>
</dbReference>
<dbReference type="AlphaFoldDB" id="A0A2T0LCQ4"/>
<proteinExistence type="inferred from homology"/>
<dbReference type="PANTHER" id="PTHR10803">
    <property type="entry name" value="ARSENICAL PUMP-DRIVING ATPASE ARSENITE-TRANSLOCATING ATPASE"/>
    <property type="match status" value="1"/>
</dbReference>
<dbReference type="InterPro" id="IPR016300">
    <property type="entry name" value="ATPase_ArsA/GET3"/>
</dbReference>
<accession>A0A2T0LCQ4</accession>
<sequence>MKGHTGERIAFFGGKGGVGKTTCSVAYALSLAEKGQRTLLVSTDPAHSLGDLLNVRIGDDSLKVSDFLYVREIDPKRASRRYLEEVKENMRELAAPRLWKEVERQMDFAAASPGADEAALFDEMVSVILEAEGAYDRIVFDTAPTGHTLRLLSLPELMGVWIEGMLARRRKTRELQRMLHNASGLADDDQPEDRVYALLQRRKNRFASARERLLDPSYTTFYFVVNPERLSILEAFNARKMLNKYGIPVGGVVVNRVIPEQADGAFLAQRRKQEKLHLKEVEERFGDLPLLYVPLEPEDIQGIAGVRTISERFRRESFGGIQ</sequence>
<keyword evidence="4" id="KW-1185">Reference proteome</keyword>
<dbReference type="GO" id="GO:0016887">
    <property type="term" value="F:ATP hydrolysis activity"/>
    <property type="evidence" value="ECO:0007669"/>
    <property type="project" value="InterPro"/>
</dbReference>
<dbReference type="RefSeq" id="WP_106345798.1">
    <property type="nucleotide sequence ID" value="NZ_PVNE01000020.1"/>
</dbReference>
<dbReference type="GO" id="GO:0005524">
    <property type="term" value="F:ATP binding"/>
    <property type="evidence" value="ECO:0007669"/>
    <property type="project" value="UniProtKB-KW"/>
</dbReference>
<feature type="domain" description="ArsA/GET3 Anion-transporting ATPase-like" evidence="2">
    <location>
        <begin position="8"/>
        <end position="312"/>
    </location>
</feature>
<dbReference type="Pfam" id="PF02374">
    <property type="entry name" value="ArsA_ATPase"/>
    <property type="match status" value="1"/>
</dbReference>
<gene>
    <name evidence="3" type="ORF">CLV97_12020</name>
</gene>
<protein>
    <submittedName>
        <fullName evidence="3">Arsenite efflux ATP-binding protein ArsA</fullName>
    </submittedName>
</protein>